<dbReference type="AlphaFoldDB" id="A0A6C0B6B8"/>
<evidence type="ECO:0000313" key="1">
    <source>
        <dbReference type="EMBL" id="QHS87394.1"/>
    </source>
</evidence>
<name>A0A6C0B6B8_9ZZZZ</name>
<accession>A0A6C0B6B8</accession>
<dbReference type="EMBL" id="MN739080">
    <property type="protein sequence ID" value="QHS87394.1"/>
    <property type="molecule type" value="Genomic_DNA"/>
</dbReference>
<sequence>METDTKPINATCVSCKKDKIIGDFIKNRNICKVCNNEQRRIKYEANEEHRKKLIENASNFKKRKIAEKTQQREEMRLKLESEIGEDNTICKYCNEIRPKTRFRFNRLKCADCERDDPVEKFKRIIRTRVYIALHYVKEKHTIDYLGCNTTEYIQWIQYNSDGFTIENHGKEWHIDHVIPLSKFNLANEEEQQVAFNWRNTTALSVRNNLSKNNKIDKLQIENHIKKLVSYHKENNIELPQKYTDLFAKYLDDGKPLKLSLPLCVGNDTEELS</sequence>
<organism evidence="1">
    <name type="scientific">viral metagenome</name>
    <dbReference type="NCBI Taxonomy" id="1070528"/>
    <lineage>
        <taxon>unclassified sequences</taxon>
        <taxon>metagenomes</taxon>
        <taxon>organismal metagenomes</taxon>
    </lineage>
</organism>
<protein>
    <submittedName>
        <fullName evidence="1">Uncharacterized protein</fullName>
    </submittedName>
</protein>
<reference evidence="1" key="1">
    <citation type="journal article" date="2020" name="Nature">
        <title>Giant virus diversity and host interactions through global metagenomics.</title>
        <authorList>
            <person name="Schulz F."/>
            <person name="Roux S."/>
            <person name="Paez-Espino D."/>
            <person name="Jungbluth S."/>
            <person name="Walsh D.A."/>
            <person name="Denef V.J."/>
            <person name="McMahon K.D."/>
            <person name="Konstantinidis K.T."/>
            <person name="Eloe-Fadrosh E.A."/>
            <person name="Kyrpides N.C."/>
            <person name="Woyke T."/>
        </authorList>
    </citation>
    <scope>NUCLEOTIDE SEQUENCE</scope>
    <source>
        <strain evidence="1">GVMAG-M-3300010157-4</strain>
    </source>
</reference>
<proteinExistence type="predicted"/>